<protein>
    <submittedName>
        <fullName evidence="1">Uncharacterized protein</fullName>
    </submittedName>
</protein>
<comment type="caution">
    <text evidence="1">The sequence shown here is derived from an EMBL/GenBank/DDBJ whole genome shotgun (WGS) entry which is preliminary data.</text>
</comment>
<reference evidence="1 2" key="1">
    <citation type="journal article" date="2019" name="Genome Biol. Evol.">
        <title>Insights into the evolution of the New World diploid cottons (Gossypium, subgenus Houzingenia) based on genome sequencing.</title>
        <authorList>
            <person name="Grover C.E."/>
            <person name="Arick M.A. 2nd"/>
            <person name="Thrash A."/>
            <person name="Conover J.L."/>
            <person name="Sanders W.S."/>
            <person name="Peterson D.G."/>
            <person name="Frelichowski J.E."/>
            <person name="Scheffler J.A."/>
            <person name="Scheffler B.E."/>
            <person name="Wendel J.F."/>
        </authorList>
    </citation>
    <scope>NUCLEOTIDE SEQUENCE [LARGE SCALE GENOMIC DNA]</scope>
    <source>
        <strain evidence="1">1</strain>
        <tissue evidence="1">Leaf</tissue>
    </source>
</reference>
<dbReference type="AlphaFoldDB" id="A0A7J9MZD7"/>
<evidence type="ECO:0000313" key="1">
    <source>
        <dbReference type="EMBL" id="MBA0875719.1"/>
    </source>
</evidence>
<sequence length="100" mass="11839">MSDPLSLLIENYLREASFWHVANIGRGCRLDPKLIRAFIESYNWNCWWMDPYSPGLFNLLIEKPYATILWVQFRIIFTEVGSRWTGSKTHSRSRGMIQLK</sequence>
<gene>
    <name evidence="1" type="ORF">Goshw_019587</name>
</gene>
<keyword evidence="2" id="KW-1185">Reference proteome</keyword>
<name>A0A7J9MZD7_GOSSC</name>
<dbReference type="EMBL" id="JABFAF010146853">
    <property type="protein sequence ID" value="MBA0875719.1"/>
    <property type="molecule type" value="Genomic_DNA"/>
</dbReference>
<dbReference type="Proteomes" id="UP000593576">
    <property type="component" value="Unassembled WGS sequence"/>
</dbReference>
<organism evidence="1 2">
    <name type="scientific">Gossypium schwendimanii</name>
    <name type="common">Cotton</name>
    <dbReference type="NCBI Taxonomy" id="34291"/>
    <lineage>
        <taxon>Eukaryota</taxon>
        <taxon>Viridiplantae</taxon>
        <taxon>Streptophyta</taxon>
        <taxon>Embryophyta</taxon>
        <taxon>Tracheophyta</taxon>
        <taxon>Spermatophyta</taxon>
        <taxon>Magnoliopsida</taxon>
        <taxon>eudicotyledons</taxon>
        <taxon>Gunneridae</taxon>
        <taxon>Pentapetalae</taxon>
        <taxon>rosids</taxon>
        <taxon>malvids</taxon>
        <taxon>Malvales</taxon>
        <taxon>Malvaceae</taxon>
        <taxon>Malvoideae</taxon>
        <taxon>Gossypium</taxon>
    </lineage>
</organism>
<dbReference type="OrthoDB" id="1421598at2759"/>
<accession>A0A7J9MZD7</accession>
<evidence type="ECO:0000313" key="2">
    <source>
        <dbReference type="Proteomes" id="UP000593576"/>
    </source>
</evidence>
<proteinExistence type="predicted"/>